<sequence>MTTLSDSYFSQIQSQKLTQDPAQIIALNALDTLANALEQGKPCQSLYLYGPVGRGKTMLMDLFFAHLSGVTKQRLHFHHFMAQVHQALNALQGTLNPLQHVAKDWASKAKVLCFDEFFVTDIGDAMIMARLFETLFKEGVVLVTTSNAHPEQLYHNGLARERFLPTIDLLLFECEVINVAGELDHRFAYGTNYTHYFVQEQARFLTEFERAHGVLETKQIEICRREVEVLGKSEHGYLFDFMALCSTPRATADYIELAKNHRVIFISKVPKMGAEPDEKQVTQGIEDGYQRAHSSIQNARFDDEARRFIALVDECYEQRCLLVIDAQCDLSELYVGEQLAFAFERTKSRLVEMQSWVLSCF</sequence>
<keyword evidence="2" id="KW-0067">ATP-binding</keyword>
<evidence type="ECO:0000256" key="2">
    <source>
        <dbReference type="ARBA" id="ARBA00022840"/>
    </source>
</evidence>
<dbReference type="PANTHER" id="PTHR12169:SF6">
    <property type="entry name" value="AFG1-LIKE ATPASE"/>
    <property type="match status" value="1"/>
</dbReference>
<name>A0A4V2EJK3_9GAMM</name>
<dbReference type="RefSeq" id="WP_130255932.1">
    <property type="nucleotide sequence ID" value="NZ_PPSX01000045.1"/>
</dbReference>
<protein>
    <submittedName>
        <fullName evidence="3">Cell division protein ZapE</fullName>
    </submittedName>
</protein>
<dbReference type="Gene3D" id="3.40.50.300">
    <property type="entry name" value="P-loop containing nucleotide triphosphate hydrolases"/>
    <property type="match status" value="1"/>
</dbReference>
<evidence type="ECO:0000313" key="4">
    <source>
        <dbReference type="Proteomes" id="UP000291338"/>
    </source>
</evidence>
<accession>A0A4V2EJK3</accession>
<organism evidence="3 4">
    <name type="scientific">Pseudoalteromonas phenolica</name>
    <dbReference type="NCBI Taxonomy" id="161398"/>
    <lineage>
        <taxon>Bacteria</taxon>
        <taxon>Pseudomonadati</taxon>
        <taxon>Pseudomonadota</taxon>
        <taxon>Gammaproteobacteria</taxon>
        <taxon>Alteromonadales</taxon>
        <taxon>Pseudoalteromonadaceae</taxon>
        <taxon>Pseudoalteromonas</taxon>
    </lineage>
</organism>
<keyword evidence="3" id="KW-0131">Cell cycle</keyword>
<keyword evidence="1" id="KW-0547">Nucleotide-binding</keyword>
<dbReference type="GO" id="GO:0051301">
    <property type="term" value="P:cell division"/>
    <property type="evidence" value="ECO:0007669"/>
    <property type="project" value="UniProtKB-KW"/>
</dbReference>
<gene>
    <name evidence="3" type="ORF">C1E23_12720</name>
</gene>
<reference evidence="3 4" key="1">
    <citation type="submission" date="2018-01" db="EMBL/GenBank/DDBJ databases">
        <title>Co-occurrence of chitin degradation, pigmentation and bioactivity in marine Pseudoalteromonas.</title>
        <authorList>
            <person name="Paulsen S."/>
            <person name="Gram L."/>
            <person name="Machado H."/>
        </authorList>
    </citation>
    <scope>NUCLEOTIDE SEQUENCE [LARGE SCALE GENOMIC DNA]</scope>
    <source>
        <strain evidence="3 4">S3898</strain>
    </source>
</reference>
<proteinExistence type="predicted"/>
<dbReference type="Pfam" id="PF03969">
    <property type="entry name" value="AFG1_ATPase"/>
    <property type="match status" value="2"/>
</dbReference>
<dbReference type="NCBIfam" id="NF040713">
    <property type="entry name" value="ZapE"/>
    <property type="match status" value="1"/>
</dbReference>
<dbReference type="GO" id="GO:0032153">
    <property type="term" value="C:cell division site"/>
    <property type="evidence" value="ECO:0007669"/>
    <property type="project" value="TreeGrafter"/>
</dbReference>
<dbReference type="InterPro" id="IPR027417">
    <property type="entry name" value="P-loop_NTPase"/>
</dbReference>
<dbReference type="InterPro" id="IPR005654">
    <property type="entry name" value="ATPase_AFG1-like"/>
</dbReference>
<dbReference type="Proteomes" id="UP000291338">
    <property type="component" value="Unassembled WGS sequence"/>
</dbReference>
<dbReference type="GO" id="GO:0016887">
    <property type="term" value="F:ATP hydrolysis activity"/>
    <property type="evidence" value="ECO:0007669"/>
    <property type="project" value="InterPro"/>
</dbReference>
<evidence type="ECO:0000313" key="3">
    <source>
        <dbReference type="EMBL" id="RZQ52648.1"/>
    </source>
</evidence>
<comment type="caution">
    <text evidence="3">The sequence shown here is derived from an EMBL/GenBank/DDBJ whole genome shotgun (WGS) entry which is preliminary data.</text>
</comment>
<dbReference type="GO" id="GO:0005737">
    <property type="term" value="C:cytoplasm"/>
    <property type="evidence" value="ECO:0007669"/>
    <property type="project" value="TreeGrafter"/>
</dbReference>
<dbReference type="PANTHER" id="PTHR12169">
    <property type="entry name" value="ATPASE N2B"/>
    <property type="match status" value="1"/>
</dbReference>
<dbReference type="EMBL" id="PPSX01000045">
    <property type="protein sequence ID" value="RZQ52648.1"/>
    <property type="molecule type" value="Genomic_DNA"/>
</dbReference>
<dbReference type="GO" id="GO:0005524">
    <property type="term" value="F:ATP binding"/>
    <property type="evidence" value="ECO:0007669"/>
    <property type="project" value="UniProtKB-KW"/>
</dbReference>
<dbReference type="SUPFAM" id="SSF52540">
    <property type="entry name" value="P-loop containing nucleoside triphosphate hydrolases"/>
    <property type="match status" value="1"/>
</dbReference>
<dbReference type="AlphaFoldDB" id="A0A4V2EJK3"/>
<evidence type="ECO:0000256" key="1">
    <source>
        <dbReference type="ARBA" id="ARBA00022741"/>
    </source>
</evidence>
<keyword evidence="3" id="KW-0132">Cell division</keyword>